<comment type="caution">
    <text evidence="2">The sequence shown here is derived from an EMBL/GenBank/DDBJ whole genome shotgun (WGS) entry which is preliminary data.</text>
</comment>
<evidence type="ECO:0000256" key="1">
    <source>
        <dbReference type="SAM" id="SignalP"/>
    </source>
</evidence>
<proteinExistence type="predicted"/>
<gene>
    <name evidence="2" type="ORF">J3D65DRAFT_603033</name>
</gene>
<feature type="signal peptide" evidence="1">
    <location>
        <begin position="1"/>
        <end position="18"/>
    </location>
</feature>
<organism evidence="2 3">
    <name type="scientific">Phyllosticta citribraziliensis</name>
    <dbReference type="NCBI Taxonomy" id="989973"/>
    <lineage>
        <taxon>Eukaryota</taxon>
        <taxon>Fungi</taxon>
        <taxon>Dikarya</taxon>
        <taxon>Ascomycota</taxon>
        <taxon>Pezizomycotina</taxon>
        <taxon>Dothideomycetes</taxon>
        <taxon>Dothideomycetes incertae sedis</taxon>
        <taxon>Botryosphaeriales</taxon>
        <taxon>Phyllostictaceae</taxon>
        <taxon>Phyllosticta</taxon>
    </lineage>
</organism>
<evidence type="ECO:0000313" key="3">
    <source>
        <dbReference type="Proteomes" id="UP001360953"/>
    </source>
</evidence>
<dbReference type="GeneID" id="92031082"/>
<accession>A0ABR1LSM5</accession>
<reference evidence="2 3" key="1">
    <citation type="submission" date="2024-04" db="EMBL/GenBank/DDBJ databases">
        <title>Phyllosticta paracitricarpa is synonymous to the EU quarantine fungus P. citricarpa based on phylogenomic analyses.</title>
        <authorList>
            <consortium name="Lawrence Berkeley National Laboratory"/>
            <person name="Van ingen-buijs V.A."/>
            <person name="Van westerhoven A.C."/>
            <person name="Haridas S."/>
            <person name="Skiadas P."/>
            <person name="Martin F."/>
            <person name="Groenewald J.Z."/>
            <person name="Crous P.W."/>
            <person name="Seidl M.F."/>
        </authorList>
    </citation>
    <scope>NUCLEOTIDE SEQUENCE [LARGE SCALE GENOMIC DNA]</scope>
    <source>
        <strain evidence="2 3">CPC 17464</strain>
    </source>
</reference>
<protein>
    <submittedName>
        <fullName evidence="2">Uncharacterized protein</fullName>
    </submittedName>
</protein>
<dbReference type="EMBL" id="JBBPEH010000006">
    <property type="protein sequence ID" value="KAK7536985.1"/>
    <property type="molecule type" value="Genomic_DNA"/>
</dbReference>
<feature type="chain" id="PRO_5045790408" evidence="1">
    <location>
        <begin position="19"/>
        <end position="176"/>
    </location>
</feature>
<keyword evidence="3" id="KW-1185">Reference proteome</keyword>
<keyword evidence="1" id="KW-0732">Signal</keyword>
<dbReference type="Proteomes" id="UP001360953">
    <property type="component" value="Unassembled WGS sequence"/>
</dbReference>
<sequence>MFSKFLLFAAAALPLAYAAPLTGRDTSSPSPLFAYGPGIGGVQLIYVDGVAYIGNAPSDAKDAQNVTVSFDYDKNSFTVFPVGKPWPGTKYLSINPSSGAYDPVEIVDTAVGHIHTGAQLYGDNVFWWSSAGTMISQFYATPVEGSEGSWIIRWNSDDARDEASVAVALKDLPPST</sequence>
<dbReference type="RefSeq" id="XP_066655136.1">
    <property type="nucleotide sequence ID" value="XM_066798176.1"/>
</dbReference>
<evidence type="ECO:0000313" key="2">
    <source>
        <dbReference type="EMBL" id="KAK7536985.1"/>
    </source>
</evidence>
<name>A0ABR1LSM5_9PEZI</name>